<reference evidence="3" key="1">
    <citation type="submission" date="2015-07" db="EMBL/GenBank/DDBJ databases">
        <title>Genome Of Nitrogen-Fixing Cyanobacterium Nostoc piscinale CENA21 From Solimoes/Amazon River Floodplain Sediments And Comparative Genomics To Uncover Biosynthetic Natural Products Potential.</title>
        <authorList>
            <person name="Leao T.F."/>
            <person name="Leao P.N."/>
            <person name="Guimaraes P.I."/>
            <person name="de Melo A.G.C."/>
            <person name="Ramos R.T.J."/>
            <person name="Silva A."/>
            <person name="Fiore M.F."/>
            <person name="Schneider M.P.C."/>
        </authorList>
    </citation>
    <scope>NUCLEOTIDE SEQUENCE [LARGE SCALE GENOMIC DNA]</scope>
    <source>
        <strain evidence="3">CENA21</strain>
    </source>
</reference>
<dbReference type="AlphaFoldDB" id="A0A0M4TWY5"/>
<dbReference type="RefSeq" id="WP_062293788.1">
    <property type="nucleotide sequence ID" value="NZ_CP012036.1"/>
</dbReference>
<dbReference type="PATRIC" id="fig|224013.5.peg.3546"/>
<dbReference type="InterPro" id="IPR024385">
    <property type="entry name" value="DUF3854"/>
</dbReference>
<protein>
    <recommendedName>
        <fullName evidence="1">DUF3854 domain-containing protein</fullName>
    </recommendedName>
</protein>
<name>A0A0M4TWY5_9NOSO</name>
<evidence type="ECO:0000313" key="3">
    <source>
        <dbReference type="Proteomes" id="UP000062645"/>
    </source>
</evidence>
<proteinExistence type="predicted"/>
<dbReference type="OrthoDB" id="9763644at2"/>
<evidence type="ECO:0000313" key="2">
    <source>
        <dbReference type="EMBL" id="ALF53814.1"/>
    </source>
</evidence>
<dbReference type="Proteomes" id="UP000062645">
    <property type="component" value="Chromosome"/>
</dbReference>
<organism evidence="2 3">
    <name type="scientific">Nostoc piscinale CENA21</name>
    <dbReference type="NCBI Taxonomy" id="224013"/>
    <lineage>
        <taxon>Bacteria</taxon>
        <taxon>Bacillati</taxon>
        <taxon>Cyanobacteriota</taxon>
        <taxon>Cyanophyceae</taxon>
        <taxon>Nostocales</taxon>
        <taxon>Nostocaceae</taxon>
        <taxon>Nostoc</taxon>
    </lineage>
</organism>
<evidence type="ECO:0000259" key="1">
    <source>
        <dbReference type="Pfam" id="PF12965"/>
    </source>
</evidence>
<feature type="domain" description="DUF3854" evidence="1">
    <location>
        <begin position="120"/>
        <end position="173"/>
    </location>
</feature>
<dbReference type="STRING" id="224013.ACX27_14705"/>
<dbReference type="Pfam" id="PF12965">
    <property type="entry name" value="DUF3854"/>
    <property type="match status" value="1"/>
</dbReference>
<gene>
    <name evidence="2" type="ORF">ACX27_14705</name>
</gene>
<reference evidence="2 3" key="2">
    <citation type="journal article" date="2016" name="Genome Announc.">
        <title>Draft Genome Sequence of the N2-Fixing Cyanobacterium Nostoc piscinale CENA21, Isolated from the Brazilian Amazon Floodplain.</title>
        <authorList>
            <person name="Leao T."/>
            <person name="Guimaraes P.I."/>
            <person name="de Melo A.G."/>
            <person name="Ramos R.T."/>
            <person name="Leao P.N."/>
            <person name="Silva A."/>
            <person name="Fiore M.F."/>
            <person name="Schneider M.P."/>
        </authorList>
    </citation>
    <scope>NUCLEOTIDE SEQUENCE [LARGE SCALE GENOMIC DNA]</scope>
    <source>
        <strain evidence="2 3">CENA21</strain>
    </source>
</reference>
<dbReference type="KEGG" id="npz:ACX27_14705"/>
<accession>A0A0M4TWY5</accession>
<keyword evidence="3" id="KW-1185">Reference proteome</keyword>
<sequence>MIASTLQSVNSCASRHWDEWKSSAISDEIINLNFRTIEDSSEIDKILNRNNKRRWKHSEDLVPAWCVAGVDPLTDEPTLQGVQVKPDNPPLGKDGKPQKYFGAKDFDTAPLFLNNGLAGYWKSIIDDILKYVLITEGAKKAASGLSIGIPTISIPGVSTCRKKGRLHPLLELFGCTRKNILFSL</sequence>
<dbReference type="EMBL" id="CP012036">
    <property type="protein sequence ID" value="ALF53814.1"/>
    <property type="molecule type" value="Genomic_DNA"/>
</dbReference>